<organism evidence="1 2">
    <name type="scientific">Bradyrhizobium agreste</name>
    <dbReference type="NCBI Taxonomy" id="2751811"/>
    <lineage>
        <taxon>Bacteria</taxon>
        <taxon>Pseudomonadati</taxon>
        <taxon>Pseudomonadota</taxon>
        <taxon>Alphaproteobacteria</taxon>
        <taxon>Hyphomicrobiales</taxon>
        <taxon>Nitrobacteraceae</taxon>
        <taxon>Bradyrhizobium</taxon>
    </lineage>
</organism>
<evidence type="ECO:0008006" key="3">
    <source>
        <dbReference type="Google" id="ProtNLM"/>
    </source>
</evidence>
<gene>
    <name evidence="1" type="ORF">HZZ13_05610</name>
</gene>
<keyword evidence="2" id="KW-1185">Reference proteome</keyword>
<evidence type="ECO:0000313" key="1">
    <source>
        <dbReference type="EMBL" id="MBH5397270.1"/>
    </source>
</evidence>
<dbReference type="Proteomes" id="UP000807370">
    <property type="component" value="Unassembled WGS sequence"/>
</dbReference>
<reference evidence="1 2" key="1">
    <citation type="submission" date="2020-07" db="EMBL/GenBank/DDBJ databases">
        <title>Bradyrhizobium diversity isolated from nodules of indigenous legumes of Western Australia.</title>
        <authorList>
            <person name="Klepa M.S."/>
        </authorList>
    </citation>
    <scope>NUCLEOTIDE SEQUENCE [LARGE SCALE GENOMIC DNA]</scope>
    <source>
        <strain evidence="1 2">CNPSo 4010</strain>
    </source>
</reference>
<evidence type="ECO:0000313" key="2">
    <source>
        <dbReference type="Proteomes" id="UP000807370"/>
    </source>
</evidence>
<comment type="caution">
    <text evidence="1">The sequence shown here is derived from an EMBL/GenBank/DDBJ whole genome shotgun (WGS) entry which is preliminary data.</text>
</comment>
<accession>A0ABS0PJK7</accession>
<dbReference type="RefSeq" id="WP_197958656.1">
    <property type="nucleotide sequence ID" value="NZ_JACCHP010000003.1"/>
</dbReference>
<dbReference type="EMBL" id="JACCHP010000003">
    <property type="protein sequence ID" value="MBH5397270.1"/>
    <property type="molecule type" value="Genomic_DNA"/>
</dbReference>
<proteinExistence type="predicted"/>
<sequence>MSGFQAKLERFENLAAECELIANRSEGSNRELYQRAGQHYRALANDVRALIASFDLAA</sequence>
<protein>
    <recommendedName>
        <fullName evidence="3">DUF4167 domain-containing protein</fullName>
    </recommendedName>
</protein>
<name>A0ABS0PJK7_9BRAD</name>